<accession>A0AAD2GD04</accession>
<proteinExistence type="predicted"/>
<reference evidence="2" key="1">
    <citation type="submission" date="2023-08" db="EMBL/GenBank/DDBJ databases">
        <authorList>
            <person name="Audoor S."/>
            <person name="Bilcke G."/>
        </authorList>
    </citation>
    <scope>NUCLEOTIDE SEQUENCE</scope>
</reference>
<evidence type="ECO:0000256" key="1">
    <source>
        <dbReference type="SAM" id="SignalP"/>
    </source>
</evidence>
<evidence type="ECO:0000313" key="3">
    <source>
        <dbReference type="Proteomes" id="UP001295423"/>
    </source>
</evidence>
<keyword evidence="1" id="KW-0732">Signal</keyword>
<keyword evidence="3" id="KW-1185">Reference proteome</keyword>
<feature type="signal peptide" evidence="1">
    <location>
        <begin position="1"/>
        <end position="23"/>
    </location>
</feature>
<dbReference type="EMBL" id="CAKOGP040002447">
    <property type="protein sequence ID" value="CAJ1970027.1"/>
    <property type="molecule type" value="Genomic_DNA"/>
</dbReference>
<evidence type="ECO:0000313" key="2">
    <source>
        <dbReference type="EMBL" id="CAJ1970027.1"/>
    </source>
</evidence>
<gene>
    <name evidence="2" type="ORF">CYCCA115_LOCUS24051</name>
</gene>
<dbReference type="AlphaFoldDB" id="A0AAD2GD04"/>
<dbReference type="Proteomes" id="UP001295423">
    <property type="component" value="Unassembled WGS sequence"/>
</dbReference>
<organism evidence="2 3">
    <name type="scientific">Cylindrotheca closterium</name>
    <dbReference type="NCBI Taxonomy" id="2856"/>
    <lineage>
        <taxon>Eukaryota</taxon>
        <taxon>Sar</taxon>
        <taxon>Stramenopiles</taxon>
        <taxon>Ochrophyta</taxon>
        <taxon>Bacillariophyta</taxon>
        <taxon>Bacillariophyceae</taxon>
        <taxon>Bacillariophycidae</taxon>
        <taxon>Bacillariales</taxon>
        <taxon>Bacillariaceae</taxon>
        <taxon>Cylindrotheca</taxon>
    </lineage>
</organism>
<name>A0AAD2GD04_9STRA</name>
<feature type="chain" id="PRO_5042227201" evidence="1">
    <location>
        <begin position="24"/>
        <end position="420"/>
    </location>
</feature>
<comment type="caution">
    <text evidence="2">The sequence shown here is derived from an EMBL/GenBank/DDBJ whole genome shotgun (WGS) entry which is preliminary data.</text>
</comment>
<sequence length="420" mass="44992">MFPRRHFILLAISFLGLAADVQGDNSISLNIEHGSRNLQDSCEDTVLRSANGQFNAESTFGKTQSTGLGTCNGLSSEVGPGVWYSVAGTGNAIKASTCNENTEFKATLLVYSGTTFDCTANQLTCVTASDSTDFECTSNTAKSTAVEWQSLNGVTYYVLVQAQIPGDQGTIWMNFRSISPPVNDDCKRAIGAIPPVDLQVDGTTLDANLSQMPDYCGVNQLYPGVWYSFFGTGSDMTIGACGNSDAQYAFSLYKGPNCDNLECELNDGTYSVTNISGDQSKCLYRNSDGSLALRELHQISFTSTFEQRYFLYIAHDPSSGGSTLTGDFRLFVKSLDDPPTFPPVEVPTRAPSLAPSGRPSPIGVTAFPTREPTAVPQPTTPTILPLPTNVPITSSPAPDTRSMLVCLLLSVGALVVNDMW</sequence>
<protein>
    <submittedName>
        <fullName evidence="2">Uncharacterized protein</fullName>
    </submittedName>
</protein>